<sequence length="75" mass="8713">MTEGHHQRVDINDELVRTVVHIDDGRDYIKQHIHRMRRNFYIHEGIRPPSPPAPKVAGVKITPVKNNKSVKRGKK</sequence>
<gene>
    <name evidence="1" type="ORF">Xbud_03508</name>
</gene>
<reference evidence="1 2" key="1">
    <citation type="journal article" date="2017" name="Nat. Microbiol.">
        <title>Natural product diversity associated with the nematode symbionts Photorhabdus and Xenorhabdus.</title>
        <authorList>
            <person name="Tobias N.J."/>
            <person name="Wolff H."/>
            <person name="Djahanschiri B."/>
            <person name="Grundmann F."/>
            <person name="Kronenwerth M."/>
            <person name="Shi Y.M."/>
            <person name="Simonyi S."/>
            <person name="Grun P."/>
            <person name="Shapiro-Ilan D."/>
            <person name="Pidot S.J."/>
            <person name="Stinear T.P."/>
            <person name="Ebersberger I."/>
            <person name="Bode H.B."/>
        </authorList>
    </citation>
    <scope>NUCLEOTIDE SEQUENCE [LARGE SCALE GENOMIC DNA]</scope>
    <source>
        <strain evidence="1 2">DSM 16342</strain>
    </source>
</reference>
<accession>A0A2D0IPE2</accession>
<evidence type="ECO:0000313" key="2">
    <source>
        <dbReference type="Proteomes" id="UP000225833"/>
    </source>
</evidence>
<evidence type="ECO:0000313" key="1">
    <source>
        <dbReference type="EMBL" id="PHM23737.1"/>
    </source>
</evidence>
<dbReference type="AlphaFoldDB" id="A0A2D0IPE2"/>
<dbReference type="EMBL" id="NIBS01000033">
    <property type="protein sequence ID" value="PHM23737.1"/>
    <property type="molecule type" value="Genomic_DNA"/>
</dbReference>
<protein>
    <submittedName>
        <fullName evidence="1">Uncharacterized protein</fullName>
    </submittedName>
</protein>
<organism evidence="1 2">
    <name type="scientific">Xenorhabdus budapestensis</name>
    <dbReference type="NCBI Taxonomy" id="290110"/>
    <lineage>
        <taxon>Bacteria</taxon>
        <taxon>Pseudomonadati</taxon>
        <taxon>Pseudomonadota</taxon>
        <taxon>Gammaproteobacteria</taxon>
        <taxon>Enterobacterales</taxon>
        <taxon>Morganellaceae</taxon>
        <taxon>Xenorhabdus</taxon>
    </lineage>
</organism>
<name>A0A2D0IPE2_XENBU</name>
<dbReference type="Proteomes" id="UP000225833">
    <property type="component" value="Unassembled WGS sequence"/>
</dbReference>
<proteinExistence type="predicted"/>
<comment type="caution">
    <text evidence="1">The sequence shown here is derived from an EMBL/GenBank/DDBJ whole genome shotgun (WGS) entry which is preliminary data.</text>
</comment>